<evidence type="ECO:0008006" key="4">
    <source>
        <dbReference type="Google" id="ProtNLM"/>
    </source>
</evidence>
<sequence>MQAVTAIGYETPSPIQAATIPAMLEGRDVLGQAQTADQAPGPDPGADPRAGHPGGRGVPVVFVEDPGLPRAAGVRRPAVRPAAVGAAPRPPWTCPS</sequence>
<comment type="caution">
    <text evidence="2">The sequence shown here is derived from an EMBL/GenBank/DDBJ whole genome shotgun (WGS) entry which is preliminary data.</text>
</comment>
<dbReference type="InterPro" id="IPR027417">
    <property type="entry name" value="P-loop_NTPase"/>
</dbReference>
<evidence type="ECO:0000256" key="1">
    <source>
        <dbReference type="SAM" id="MobiDB-lite"/>
    </source>
</evidence>
<feature type="compositionally biased region" description="Low complexity" evidence="1">
    <location>
        <begin position="73"/>
        <end position="87"/>
    </location>
</feature>
<name>A0A9P7BZS4_9FUNG</name>
<dbReference type="SUPFAM" id="SSF52540">
    <property type="entry name" value="P-loop containing nucleoside triphosphate hydrolases"/>
    <property type="match status" value="1"/>
</dbReference>
<evidence type="ECO:0000313" key="2">
    <source>
        <dbReference type="EMBL" id="KAG1529698.1"/>
    </source>
</evidence>
<keyword evidence="3" id="KW-1185">Reference proteome</keyword>
<protein>
    <recommendedName>
        <fullName evidence="4">DEAD-box RNA helicase Q domain-containing protein</fullName>
    </recommendedName>
</protein>
<dbReference type="Proteomes" id="UP000740926">
    <property type="component" value="Unassembled WGS sequence"/>
</dbReference>
<accession>A0A9P7BZS4</accession>
<reference evidence="2 3" key="1">
    <citation type="journal article" date="2020" name="Microb. Genom.">
        <title>Genetic diversity of clinical and environmental Mucorales isolates obtained from an investigation of mucormycosis cases among solid organ transplant recipients.</title>
        <authorList>
            <person name="Nguyen M.H."/>
            <person name="Kaul D."/>
            <person name="Muto C."/>
            <person name="Cheng S.J."/>
            <person name="Richter R.A."/>
            <person name="Bruno V.M."/>
            <person name="Liu G."/>
            <person name="Beyhan S."/>
            <person name="Sundermann A.J."/>
            <person name="Mounaud S."/>
            <person name="Pasculle A.W."/>
            <person name="Nierman W.C."/>
            <person name="Driscoll E."/>
            <person name="Cumbie R."/>
            <person name="Clancy C.J."/>
            <person name="Dupont C.L."/>
        </authorList>
    </citation>
    <scope>NUCLEOTIDE SEQUENCE [LARGE SCALE GENOMIC DNA]</scope>
    <source>
        <strain evidence="2 3">GL24</strain>
    </source>
</reference>
<evidence type="ECO:0000313" key="3">
    <source>
        <dbReference type="Proteomes" id="UP000740926"/>
    </source>
</evidence>
<proteinExistence type="predicted"/>
<dbReference type="AlphaFoldDB" id="A0A9P7BZS4"/>
<organism evidence="2 3">
    <name type="scientific">Rhizopus delemar</name>
    <dbReference type="NCBI Taxonomy" id="936053"/>
    <lineage>
        <taxon>Eukaryota</taxon>
        <taxon>Fungi</taxon>
        <taxon>Fungi incertae sedis</taxon>
        <taxon>Mucoromycota</taxon>
        <taxon>Mucoromycotina</taxon>
        <taxon>Mucoromycetes</taxon>
        <taxon>Mucorales</taxon>
        <taxon>Mucorineae</taxon>
        <taxon>Rhizopodaceae</taxon>
        <taxon>Rhizopus</taxon>
    </lineage>
</organism>
<feature type="region of interest" description="Disordered" evidence="1">
    <location>
        <begin position="26"/>
        <end position="59"/>
    </location>
</feature>
<dbReference type="Gene3D" id="3.40.50.300">
    <property type="entry name" value="P-loop containing nucleotide triphosphate hydrolases"/>
    <property type="match status" value="1"/>
</dbReference>
<dbReference type="EMBL" id="JAANIU010014304">
    <property type="protein sequence ID" value="KAG1529698.1"/>
    <property type="molecule type" value="Genomic_DNA"/>
</dbReference>
<feature type="region of interest" description="Disordered" evidence="1">
    <location>
        <begin position="73"/>
        <end position="96"/>
    </location>
</feature>
<gene>
    <name evidence="2" type="ORF">G6F50_017821</name>
</gene>